<keyword evidence="5 7" id="KW-0472">Membrane</keyword>
<dbReference type="InterPro" id="IPR029044">
    <property type="entry name" value="Nucleotide-diphossugar_trans"/>
</dbReference>
<accession>B2ID82</accession>
<feature type="transmembrane region" description="Helical" evidence="7">
    <location>
        <begin position="20"/>
        <end position="41"/>
    </location>
</feature>
<dbReference type="eggNOG" id="COG1215">
    <property type="taxonomic scope" value="Bacteria"/>
</dbReference>
<dbReference type="PANTHER" id="PTHR32044:SF80">
    <property type="entry name" value="XYLOGLUCAN GLYCOSYLTRANSFERASE 2-RELATED"/>
    <property type="match status" value="1"/>
</dbReference>
<proteinExistence type="predicted"/>
<evidence type="ECO:0000256" key="2">
    <source>
        <dbReference type="ARBA" id="ARBA00022679"/>
    </source>
</evidence>
<feature type="region of interest" description="Disordered" evidence="6">
    <location>
        <begin position="420"/>
        <end position="443"/>
    </location>
</feature>
<sequence length="443" mass="48885">MQPLLSIDFLRFGLESSLMLSLLGLLLVASGFLALIGINIFELLIGRRLRVPLPGPLVAEANLPHVLIQIPVFNEAEMVAEALQAAAALQWPRDRLHIQLLDDSTDETSTIAQRIVLNLRAQGTDVLHLRRADRSGYKAGALAAGMARCDAPYVAIFDVDFRPPSNWLRAVVPMLIADKKAGFVQSRCEFSNYATNWLTRIQGLMMDAHYTMEQATRYRAGWLFQFNGTAGLWRREAIEAAGGWSADSLCEDLDLTVRARVAGWHGVFTMEPVVPGLVPEKVRHWRVQQRRWSTGFVQVTRKLMKQIWTSDCSFGLKLSSSFLILIQAFYPCAAVATASILAGVLLRGGDATDYVPLLDGFAAFVAFIAIGLTLVPYLVLRRGPLHQYLLTLILLPPMMIYISLSNAPAILKSSFGGTETWKRTPKSRALPAGASTDDSFGDL</sequence>
<dbReference type="STRING" id="395963.Bind_0285"/>
<protein>
    <submittedName>
        <fullName evidence="8">Glycosyl transferase family 2</fullName>
    </submittedName>
</protein>
<dbReference type="KEGG" id="bid:Bind_0285"/>
<dbReference type="SUPFAM" id="SSF53448">
    <property type="entry name" value="Nucleotide-diphospho-sugar transferases"/>
    <property type="match status" value="1"/>
</dbReference>
<evidence type="ECO:0000313" key="8">
    <source>
        <dbReference type="EMBL" id="ACB93939.1"/>
    </source>
</evidence>
<name>B2ID82_BEII9</name>
<dbReference type="Proteomes" id="UP000001695">
    <property type="component" value="Chromosome"/>
</dbReference>
<dbReference type="HOGENOM" id="CLU_012856_4_1_5"/>
<dbReference type="Gene3D" id="3.90.550.10">
    <property type="entry name" value="Spore Coat Polysaccharide Biosynthesis Protein SpsA, Chain A"/>
    <property type="match status" value="1"/>
</dbReference>
<dbReference type="AlphaFoldDB" id="B2ID82"/>
<evidence type="ECO:0000256" key="3">
    <source>
        <dbReference type="ARBA" id="ARBA00022692"/>
    </source>
</evidence>
<dbReference type="CDD" id="cd06437">
    <property type="entry name" value="CESA_CaSu_A2"/>
    <property type="match status" value="1"/>
</dbReference>
<feature type="transmembrane region" description="Helical" evidence="7">
    <location>
        <begin position="387"/>
        <end position="404"/>
    </location>
</feature>
<gene>
    <name evidence="8" type="ordered locus">Bind_0285</name>
</gene>
<reference evidence="9" key="1">
    <citation type="submission" date="2008-03" db="EMBL/GenBank/DDBJ databases">
        <title>Complete sequence of chromosome of Beijerinckia indica subsp. indica ATCC 9039.</title>
        <authorList>
            <consortium name="US DOE Joint Genome Institute"/>
            <person name="Copeland A."/>
            <person name="Lucas S."/>
            <person name="Lapidus A."/>
            <person name="Glavina del Rio T."/>
            <person name="Dalin E."/>
            <person name="Tice H."/>
            <person name="Bruce D."/>
            <person name="Goodwin L."/>
            <person name="Pitluck S."/>
            <person name="LaButti K."/>
            <person name="Schmutz J."/>
            <person name="Larimer F."/>
            <person name="Land M."/>
            <person name="Hauser L."/>
            <person name="Kyrpides N."/>
            <person name="Mikhailova N."/>
            <person name="Dunfield P.F."/>
            <person name="Dedysh S.N."/>
            <person name="Liesack W."/>
            <person name="Saw J.H."/>
            <person name="Alam M."/>
            <person name="Chen Y."/>
            <person name="Murrell J.C."/>
            <person name="Richardson P."/>
        </authorList>
    </citation>
    <scope>NUCLEOTIDE SEQUENCE [LARGE SCALE GENOMIC DNA]</scope>
    <source>
        <strain evidence="9">ATCC 9039 / DSM 1715 / NCIMB 8712</strain>
    </source>
</reference>
<evidence type="ECO:0000256" key="6">
    <source>
        <dbReference type="SAM" id="MobiDB-lite"/>
    </source>
</evidence>
<feature type="transmembrane region" description="Helical" evidence="7">
    <location>
        <begin position="361"/>
        <end position="380"/>
    </location>
</feature>
<keyword evidence="9" id="KW-1185">Reference proteome</keyword>
<keyword evidence="4 7" id="KW-1133">Transmembrane helix</keyword>
<evidence type="ECO:0000256" key="7">
    <source>
        <dbReference type="SAM" id="Phobius"/>
    </source>
</evidence>
<dbReference type="CAZy" id="GT2">
    <property type="family name" value="Glycosyltransferase Family 2"/>
</dbReference>
<dbReference type="GO" id="GO:0012505">
    <property type="term" value="C:endomembrane system"/>
    <property type="evidence" value="ECO:0007669"/>
    <property type="project" value="UniProtKB-SubCell"/>
</dbReference>
<dbReference type="GO" id="GO:0016757">
    <property type="term" value="F:glycosyltransferase activity"/>
    <property type="evidence" value="ECO:0007669"/>
    <property type="project" value="TreeGrafter"/>
</dbReference>
<dbReference type="EMBL" id="CP001016">
    <property type="protein sequence ID" value="ACB93939.1"/>
    <property type="molecule type" value="Genomic_DNA"/>
</dbReference>
<evidence type="ECO:0000313" key="9">
    <source>
        <dbReference type="Proteomes" id="UP000001695"/>
    </source>
</evidence>
<dbReference type="PANTHER" id="PTHR32044">
    <property type="entry name" value="GLUCOMANNAN 4-BETA-MANNOSYLTRANSFERASE 9"/>
    <property type="match status" value="1"/>
</dbReference>
<comment type="subcellular location">
    <subcellularLocation>
        <location evidence="1">Endomembrane system</location>
    </subcellularLocation>
</comment>
<reference evidence="8 9" key="2">
    <citation type="journal article" date="2010" name="J. Bacteriol.">
        <title>Complete genome sequence of Beijerinckia indica subsp. indica.</title>
        <authorList>
            <person name="Tamas I."/>
            <person name="Dedysh S.N."/>
            <person name="Liesack W."/>
            <person name="Stott M.B."/>
            <person name="Alam M."/>
            <person name="Murrell J.C."/>
            <person name="Dunfield P.F."/>
        </authorList>
    </citation>
    <scope>NUCLEOTIDE SEQUENCE [LARGE SCALE GENOMIC DNA]</scope>
    <source>
        <strain evidence="9">ATCC 9039 / DSM 1715 / NCIMB 8712</strain>
    </source>
</reference>
<evidence type="ECO:0000256" key="4">
    <source>
        <dbReference type="ARBA" id="ARBA00022989"/>
    </source>
</evidence>
<dbReference type="Pfam" id="PF13641">
    <property type="entry name" value="Glyco_tranf_2_3"/>
    <property type="match status" value="1"/>
</dbReference>
<keyword evidence="3 7" id="KW-0812">Transmembrane</keyword>
<organism evidence="8 9">
    <name type="scientific">Beijerinckia indica subsp. indica (strain ATCC 9039 / DSM 1715 / NCIMB 8712)</name>
    <dbReference type="NCBI Taxonomy" id="395963"/>
    <lineage>
        <taxon>Bacteria</taxon>
        <taxon>Pseudomonadati</taxon>
        <taxon>Pseudomonadota</taxon>
        <taxon>Alphaproteobacteria</taxon>
        <taxon>Hyphomicrobiales</taxon>
        <taxon>Beijerinckiaceae</taxon>
        <taxon>Beijerinckia</taxon>
    </lineage>
</organism>
<keyword evidence="2 8" id="KW-0808">Transferase</keyword>
<evidence type="ECO:0000256" key="5">
    <source>
        <dbReference type="ARBA" id="ARBA00023136"/>
    </source>
</evidence>
<feature type="transmembrane region" description="Helical" evidence="7">
    <location>
        <begin position="322"/>
        <end position="346"/>
    </location>
</feature>
<evidence type="ECO:0000256" key="1">
    <source>
        <dbReference type="ARBA" id="ARBA00004308"/>
    </source>
</evidence>